<organism evidence="2 3">
    <name type="scientific">Streptomyces glaucescens</name>
    <dbReference type="NCBI Taxonomy" id="1907"/>
    <lineage>
        <taxon>Bacteria</taxon>
        <taxon>Bacillati</taxon>
        <taxon>Actinomycetota</taxon>
        <taxon>Actinomycetes</taxon>
        <taxon>Kitasatosporales</taxon>
        <taxon>Streptomycetaceae</taxon>
        <taxon>Streptomyces</taxon>
    </lineage>
</organism>
<dbReference type="HOGENOM" id="CLU_517694_0_0_11"/>
<reference evidence="3" key="1">
    <citation type="journal article" date="2015" name="J. Biotechnol.">
        <title>Complete genome sequence of the actinobacterium Streptomyces glaucescens GLA.O (DSM 40922) consisting of a linear chromosome and one linear plasmid.</title>
        <authorList>
            <person name="Ortseifen V."/>
            <person name="Winkler A."/>
            <person name="Albersmeier A."/>
            <person name="Wendler S."/>
            <person name="Puhler A."/>
            <person name="Kalinowski J."/>
            <person name="Ruckert C."/>
        </authorList>
    </citation>
    <scope>NUCLEOTIDE SEQUENCE [LARGE SCALE GENOMIC DNA]</scope>
    <source>
        <strain evidence="3">DSM 40922 / GLA O</strain>
    </source>
</reference>
<evidence type="ECO:0000256" key="1">
    <source>
        <dbReference type="SAM" id="MobiDB-lite"/>
    </source>
</evidence>
<dbReference type="Proteomes" id="UP000029482">
    <property type="component" value="Chromosome"/>
</dbReference>
<proteinExistence type="predicted"/>
<feature type="compositionally biased region" description="Basic residues" evidence="1">
    <location>
        <begin position="385"/>
        <end position="412"/>
    </location>
</feature>
<feature type="region of interest" description="Disordered" evidence="1">
    <location>
        <begin position="375"/>
        <end position="508"/>
    </location>
</feature>
<accession>A0A089YRX6</accession>
<gene>
    <name evidence="2" type="ORF">SGLAU_01785</name>
</gene>
<dbReference type="AlphaFoldDB" id="A0A089YRX6"/>
<evidence type="ECO:0000313" key="2">
    <source>
        <dbReference type="EMBL" id="AIR96385.1"/>
    </source>
</evidence>
<keyword evidence="3" id="KW-1185">Reference proteome</keyword>
<dbReference type="STRING" id="1907.SGLAU_01785"/>
<evidence type="ECO:0000313" key="3">
    <source>
        <dbReference type="Proteomes" id="UP000029482"/>
    </source>
</evidence>
<dbReference type="EMBL" id="CP009438">
    <property type="protein sequence ID" value="AIR96385.1"/>
    <property type="molecule type" value="Genomic_DNA"/>
</dbReference>
<name>A0A089YRX6_STRGA</name>
<protein>
    <submittedName>
        <fullName evidence="2">Uncharacterized protein</fullName>
    </submittedName>
</protein>
<sequence length="526" mass="56012">MTTYGLGPTKLYDPSERLLHGKGVESAAGAGGAEDWVRLDRGVHWATHDTVFGAGTRCWRRVGFRSVDTREIADWRRAPYWQEGPGGTGAPSWSLPPTESEIALCLCHGDPRVRAAALALDESADLPASVLPLVLIRSADTDDRVRTLARAVLGRVLAGADEALPRRLASLAVLLGKRWRYGAWAWEAVLGRLGGLPEEVLARLLADNDRESRLAGLAAAAEYGLPAMERVWAVAEQDRDEGVRAVGVRTAIRLALASGQQTVLDGARARFLAHLDDDRAYGLRLTTFTTAVEAGFLPVGDLAALAAAHRYRKIRRHACAAVLAHPDGDVVLDRLLAARDTFVRSAAVSRLRRAGRGGELPRYLTALLRASARDGLPGAAGGGVRHPRAPPRTVRRPGHRRPGGGPRPRRAGACRGRGPAAPPPAAPACRGPRPRPVRAAHARRPARRRARAVRRRPGPRRARQRPRRAPRNAPPPAEPARQPARGRAGAGGTPPGTEPEPAAGRLPLLPVSAVCAEAATTGGAPG</sequence>
<dbReference type="KEGG" id="sgu:SGLAU_01785"/>
<feature type="compositionally biased region" description="Basic residues" evidence="1">
    <location>
        <begin position="432"/>
        <end position="470"/>
    </location>
</feature>
<dbReference type="OrthoDB" id="4206694at2"/>